<evidence type="ECO:0000259" key="2">
    <source>
        <dbReference type="Pfam" id="PF06985"/>
    </source>
</evidence>
<feature type="domain" description="Heterokaryon incompatibility" evidence="2">
    <location>
        <begin position="1998"/>
        <end position="2132"/>
    </location>
</feature>
<evidence type="ECO:0008006" key="6">
    <source>
        <dbReference type="Google" id="ProtNLM"/>
    </source>
</evidence>
<comment type="caution">
    <text evidence="4">The sequence shown here is derived from an EMBL/GenBank/DDBJ whole genome shotgun (WGS) entry which is preliminary data.</text>
</comment>
<reference evidence="4 5" key="1">
    <citation type="submission" date="2015-11" db="EMBL/GenBank/DDBJ databases">
        <title>Aspergillus lentulus strain IFM 54703T.</title>
        <authorList>
            <person name="Kusuya Y."/>
            <person name="Sakai K."/>
            <person name="Kamei K."/>
            <person name="Takahashi H."/>
            <person name="Yaguchi T."/>
        </authorList>
    </citation>
    <scope>NUCLEOTIDE SEQUENCE [LARGE SCALE GENOMIC DNA]</scope>
    <source>
        <strain evidence="4 5">IFM 54703</strain>
    </source>
</reference>
<dbReference type="InterPro" id="IPR058210">
    <property type="entry name" value="SACS/Nov_dom"/>
</dbReference>
<dbReference type="EMBL" id="BCLY01000009">
    <property type="protein sequence ID" value="GAQ08093.1"/>
    <property type="molecule type" value="Genomic_DNA"/>
</dbReference>
<feature type="region of interest" description="Disordered" evidence="1">
    <location>
        <begin position="304"/>
        <end position="373"/>
    </location>
</feature>
<feature type="compositionally biased region" description="Polar residues" evidence="1">
    <location>
        <begin position="1530"/>
        <end position="1556"/>
    </location>
</feature>
<dbReference type="Proteomes" id="UP000051487">
    <property type="component" value="Unassembled WGS sequence"/>
</dbReference>
<evidence type="ECO:0000313" key="4">
    <source>
        <dbReference type="EMBL" id="GAQ08093.1"/>
    </source>
</evidence>
<feature type="region of interest" description="Disordered" evidence="1">
    <location>
        <begin position="1461"/>
        <end position="1635"/>
    </location>
</feature>
<feature type="compositionally biased region" description="Polar residues" evidence="1">
    <location>
        <begin position="1486"/>
        <end position="1508"/>
    </location>
</feature>
<dbReference type="InterPro" id="IPR036890">
    <property type="entry name" value="HATPase_C_sf"/>
</dbReference>
<dbReference type="PANTHER" id="PTHR24148">
    <property type="entry name" value="ANKYRIN REPEAT DOMAIN-CONTAINING PROTEIN 39 HOMOLOG-RELATED"/>
    <property type="match status" value="1"/>
</dbReference>
<name>A0AAN4TBA1_ASPLE</name>
<dbReference type="Pfam" id="PF06985">
    <property type="entry name" value="HET"/>
    <property type="match status" value="1"/>
</dbReference>
<dbReference type="NCBIfam" id="NF047352">
    <property type="entry name" value="P_loop_sacsin"/>
    <property type="match status" value="1"/>
</dbReference>
<gene>
    <name evidence="4" type="ORF">ALT_5414</name>
</gene>
<dbReference type="Gene3D" id="3.30.565.10">
    <property type="entry name" value="Histidine kinase-like ATPase, C-terminal domain"/>
    <property type="match status" value="1"/>
</dbReference>
<accession>A0AAN4TBA1</accession>
<proteinExistence type="predicted"/>
<evidence type="ECO:0000259" key="3">
    <source>
        <dbReference type="Pfam" id="PF25794"/>
    </source>
</evidence>
<feature type="compositionally biased region" description="Basic and acidic residues" evidence="1">
    <location>
        <begin position="321"/>
        <end position="373"/>
    </location>
</feature>
<dbReference type="InterPro" id="IPR052895">
    <property type="entry name" value="HetReg/Transcr_Mod"/>
</dbReference>
<dbReference type="SUPFAM" id="SSF55874">
    <property type="entry name" value="ATPase domain of HSP90 chaperone/DNA topoisomerase II/histidine kinase"/>
    <property type="match status" value="1"/>
</dbReference>
<dbReference type="Pfam" id="PF25794">
    <property type="entry name" value="SACS"/>
    <property type="match status" value="1"/>
</dbReference>
<organism evidence="4 5">
    <name type="scientific">Aspergillus lentulus</name>
    <dbReference type="NCBI Taxonomy" id="293939"/>
    <lineage>
        <taxon>Eukaryota</taxon>
        <taxon>Fungi</taxon>
        <taxon>Dikarya</taxon>
        <taxon>Ascomycota</taxon>
        <taxon>Pezizomycotina</taxon>
        <taxon>Eurotiomycetes</taxon>
        <taxon>Eurotiomycetidae</taxon>
        <taxon>Eurotiales</taxon>
        <taxon>Aspergillaceae</taxon>
        <taxon>Aspergillus</taxon>
        <taxon>Aspergillus subgen. Fumigati</taxon>
    </lineage>
</organism>
<feature type="compositionally biased region" description="Low complexity" evidence="1">
    <location>
        <begin position="1691"/>
        <end position="1703"/>
    </location>
</feature>
<feature type="compositionally biased region" description="Basic and acidic residues" evidence="1">
    <location>
        <begin position="1557"/>
        <end position="1571"/>
    </location>
</feature>
<dbReference type="PANTHER" id="PTHR24148:SF73">
    <property type="entry name" value="HET DOMAIN PROTEIN (AFU_ORTHOLOGUE AFUA_8G01020)"/>
    <property type="match status" value="1"/>
</dbReference>
<evidence type="ECO:0000313" key="5">
    <source>
        <dbReference type="Proteomes" id="UP000051487"/>
    </source>
</evidence>
<sequence>MNSNIFHKSWLEPPFRTAPLQRFRDLLDVHVRCKGRSEDANPFEAKWAPFHITWFKISPNGQRALHGNWKSGRAIWYYQAFGPASYLQEMAFTIGIFQSRLGAAGGFYMDEPVKGFVNDVPDPGFWYWSILHLVPAHFCPLHQETSWPEGRYDGHMIPVALILQALRDAADSWEQVANHLSSLVDDQGAIFDPDEHDRLLFDDNTFSRSRLYFWAIDCLGMFIRSISATMREWQNFWEARKHIFNAGENFTREVRRETGDAAIPWCAPLGYLANLVPQVEDQIARLEALKSRLENMRSQIDTLRNGQLEKETTQQISSSKVWEHERGNRGRGERRDYDGEEETWKEQKQEENTKIEEQKQKENTKTEEQNAREHIQRIRQDLGVDEQHNKLASGLERALNVLSEDVYQSPAHFFLELIQNADDNVYQAESITPSTSEPKVIPTLAVAYRNGRLRTDCNELGFSKKNVDAICNAGLSTKKYESRSTGEKGVGFKSVFLVADIVWIASNAYTFKFDRGQRLGMLIPIWESLPPPEEIRQGYTSMVFQLSSDVDVPALLHGIGAYTSKALIFLKQLRCINLNIEDQDEIPCASVTRKDENLDKRGVYMTTLTYSDNWERRYIVTEYKIDQMPSDKKRPNQTESEIKLAFPIDADGQPILQAQDVYLFLPVRSYGFTFLLQANFVLPTSREEISDKSDKSGKPDWNGKIRVEIPNAFVTAIEYLIQGRLRYSWIKFLPNLQPQKDFFEHLTKPSSLRYIPHEFRHSDDIPFTLGRNTEGRQLSLEEFLEDLKLLIECDKGIENKSLEWHLGLAEALNGHKDLDKNMKLLQTLQIIPLREGWTSADKGLILLPPEKESTALPPGIKVFEIHQDIQGNKENIIRRALFQRAGAKPYSVSDIHDSIVSNQVNKKSAESGPLSHLIAQLDFLHRTGWSNQGNTDIWVATTDNKYCLASSVYIDSNLEDSAAAIFAKAGQTVPLLHRDYLTISTENKESWIFFLFWNLGIYRIPRNIYETWLDKGRFSQTAKVREKLKSKLVECHDTPVKSALKDTFLVPKSLLIDNSIPIPRLKVENDHEHGWSFLSHLEVLLDTNVQFYIRCLQRLRESENITPSEDQMYAMYRALQNRYSENQKDVVRHTFRISKLVYVPIGESKRKSAWLSADECVWEGPDSLLQTPRLEKVYKDCKHLFHEVLGVQDADPGRILKEIEICRPTILQDILELFQDADRLLKKNGEKKVKGIGLGSEIFPVYNFLGGSGPFRLADWYGHSPWWIADEWELRESAGTQVPLLAFDYVDLLRMPSIMDAFELQSRMLSTWAKKSLKHEGRQQLSLETAHFHHRIRFIRRTPRLGIILHCLKNIKLFQADKLTSEWTVVSPLGQRIITSNTLTIQSFLKEEDDGLHVYVATNTIAKKRFPVDLSEQLSRFCGIIGPQERKLAWIIMNDADLQYIEETLAFHKFPHDKEWSLPEQSQHSKPYMPASRGTKVVKRISPTSGQEGDQVFDQNTNQASIQGIRQKAESTSSSSDSEQTEHHVSSAQEKNTKPESTGEQPAETTVSINDTTVEKDSSQPPNDRRSSSNCSVQREPLISERRRSASSSSWTVEGTDESESANAHSLKSGLRAESPISEPSDPPPNSLPSRLMRFVRSGSTKEKTTYQGGLAEGTILSLYRQVVDVKKESHEPILVGVPEREQHYKSPQSRSRSRSSQSAPYIVDPGLPDRSLRDFTRNLVKRTTRKELAQVVYLDGVVDEISLDKNIITHTGRVHVDTTTKVTTVFVTLPDPLQAEQAFSGEIFVAKFLSREFPDYYKPDVHWTSPSRSLVGYNRDDTKATFTLPDAAKFTEFLVQYGYEQAKDWNNRPVTYHLDVHTTAGDLHASFQLHQKRFDMARKISMKTTKNEVFVLIRVYNIYDQPDMAFYVNPWNLYAAGKLDLTAQGDHYLAALMDASSDTSSFNITDYEWTDGYKYQPLEPSKGIRLLKLFPGKKESPLEGILFPTFLDAGDEYIAVSYTWGPALKPYRIRTEEGDIPIPASLYSALRRVRRLDETVLVWADAISIHQTDKLEKVQQISLLPVIFQQAVQVFGWVGERADQSELAIKSLRTMNDPKKENLSAFGQEKWTAISKLFQRPWFMRSWIIQEVILARDLIVHCGSDHIRWEDLYEAVKSCQAHAEKSIKTLDIPTMRDMSTILSLGETRHGYRQLEKTYNLLDLFELFHHAKATFQRDRLFTLLNVAADADSPKLKPDYKSSLEDIVCRYASEFVHRKKTATLLYRGRISSQPERFPSWIPDWTADPYPKTITSWHPEREFCAAGKMEENAQLAPKDDKDDRILLIDGCLVDEIEKLGKCTSEVDDALDYIADIFEFIDKHGSSYLTRESIEDLKWKLPIGNAKKAPWGDWLGQAFRASFQALAEYMELRKDDSQKQFTERYSRAEIMKQRLSQLHEELWLFLFTAIDFSERFRPSVVCLTKRGYFGLVPGTARKGDFIVLLYGGVVPFCLRRSEQKNIYQLVGEAYIHGIMHGEALDFEGVQAQTFDLY</sequence>
<dbReference type="Pfam" id="PF26639">
    <property type="entry name" value="Het-6_barrel"/>
    <property type="match status" value="1"/>
</dbReference>
<dbReference type="InterPro" id="IPR010730">
    <property type="entry name" value="HET"/>
</dbReference>
<feature type="domain" description="Sacsin/Nov" evidence="3">
    <location>
        <begin position="401"/>
        <end position="514"/>
    </location>
</feature>
<protein>
    <recommendedName>
        <fullName evidence="6">Heterokaryon incompatibility domain-containing protein</fullName>
    </recommendedName>
</protein>
<feature type="region of interest" description="Disordered" evidence="1">
    <location>
        <begin position="1678"/>
        <end position="1708"/>
    </location>
</feature>
<evidence type="ECO:0000256" key="1">
    <source>
        <dbReference type="SAM" id="MobiDB-lite"/>
    </source>
</evidence>